<keyword evidence="3" id="KW-0812">Transmembrane</keyword>
<keyword evidence="5" id="KW-1133">Transmembrane helix</keyword>
<evidence type="ECO:0000256" key="1">
    <source>
        <dbReference type="ARBA" id="ARBA00004167"/>
    </source>
</evidence>
<dbReference type="Pfam" id="PF00067">
    <property type="entry name" value="p450"/>
    <property type="match status" value="1"/>
</dbReference>
<comment type="subcellular location">
    <subcellularLocation>
        <location evidence="1">Membrane</location>
        <topology evidence="1">Single-pass membrane protein</topology>
    </subcellularLocation>
</comment>
<dbReference type="AlphaFoldDB" id="A0A978UNN0"/>
<keyword evidence="7 8" id="KW-0349">Heme</keyword>
<accession>A0A978UNN0</accession>
<evidence type="ECO:0000256" key="6">
    <source>
        <dbReference type="ARBA" id="ARBA00023004"/>
    </source>
</evidence>
<evidence type="ECO:0000256" key="8">
    <source>
        <dbReference type="RuleBase" id="RU000461"/>
    </source>
</evidence>
<proteinExistence type="inferred from homology"/>
<dbReference type="PANTHER" id="PTHR24286:SF88">
    <property type="entry name" value="BETA-AMYRIN 28-OXIDASE-LIKE"/>
    <property type="match status" value="1"/>
</dbReference>
<keyword evidence="8" id="KW-0503">Monooxygenase</keyword>
<comment type="cofactor">
    <cofactor evidence="7">
        <name>heme</name>
        <dbReference type="ChEBI" id="CHEBI:30413"/>
    </cofactor>
</comment>
<dbReference type="PRINTS" id="PR00463">
    <property type="entry name" value="EP450I"/>
</dbReference>
<dbReference type="GO" id="GO:0005506">
    <property type="term" value="F:iron ion binding"/>
    <property type="evidence" value="ECO:0007669"/>
    <property type="project" value="InterPro"/>
</dbReference>
<organism evidence="10 11">
    <name type="scientific">Ziziphus jujuba var. spinosa</name>
    <dbReference type="NCBI Taxonomy" id="714518"/>
    <lineage>
        <taxon>Eukaryota</taxon>
        <taxon>Viridiplantae</taxon>
        <taxon>Streptophyta</taxon>
        <taxon>Embryophyta</taxon>
        <taxon>Tracheophyta</taxon>
        <taxon>Spermatophyta</taxon>
        <taxon>Magnoliopsida</taxon>
        <taxon>eudicotyledons</taxon>
        <taxon>Gunneridae</taxon>
        <taxon>Pentapetalae</taxon>
        <taxon>rosids</taxon>
        <taxon>fabids</taxon>
        <taxon>Rosales</taxon>
        <taxon>Rhamnaceae</taxon>
        <taxon>Paliureae</taxon>
        <taxon>Ziziphus</taxon>
    </lineage>
</organism>
<feature type="compositionally biased region" description="Basic and acidic residues" evidence="9">
    <location>
        <begin position="19"/>
        <end position="30"/>
    </location>
</feature>
<comment type="similarity">
    <text evidence="2 8">Belongs to the cytochrome P450 family.</text>
</comment>
<evidence type="ECO:0000256" key="4">
    <source>
        <dbReference type="ARBA" id="ARBA00022723"/>
    </source>
</evidence>
<evidence type="ECO:0000313" key="11">
    <source>
        <dbReference type="Proteomes" id="UP000813462"/>
    </source>
</evidence>
<keyword evidence="5" id="KW-0472">Membrane</keyword>
<keyword evidence="6 7" id="KW-0408">Iron</keyword>
<sequence length="100" mass="11426">MVEPILKVSSTNRNPELFPKPEEFDPSRFDEAPPPAYSNVPFGSGPRSCPGKDYARMQILTYLHHLVRRFNWDVINPNCKVLGGMNPIPYEGLPIRLPKY</sequence>
<dbReference type="EMBL" id="JAEACU010000010">
    <property type="protein sequence ID" value="KAH7516432.1"/>
    <property type="molecule type" value="Genomic_DNA"/>
</dbReference>
<name>A0A978UNN0_ZIZJJ</name>
<dbReference type="PROSITE" id="PS00086">
    <property type="entry name" value="CYTOCHROME_P450"/>
    <property type="match status" value="1"/>
</dbReference>
<feature type="binding site" description="axial binding residue" evidence="7">
    <location>
        <position position="49"/>
    </location>
    <ligand>
        <name>heme</name>
        <dbReference type="ChEBI" id="CHEBI:30413"/>
    </ligand>
    <ligandPart>
        <name>Fe</name>
        <dbReference type="ChEBI" id="CHEBI:18248"/>
    </ligandPart>
</feature>
<dbReference type="SUPFAM" id="SSF48264">
    <property type="entry name" value="Cytochrome P450"/>
    <property type="match status" value="1"/>
</dbReference>
<evidence type="ECO:0000256" key="9">
    <source>
        <dbReference type="SAM" id="MobiDB-lite"/>
    </source>
</evidence>
<dbReference type="InterPro" id="IPR001128">
    <property type="entry name" value="Cyt_P450"/>
</dbReference>
<evidence type="ECO:0000256" key="7">
    <source>
        <dbReference type="PIRSR" id="PIRSR602401-1"/>
    </source>
</evidence>
<dbReference type="InterPro" id="IPR017972">
    <property type="entry name" value="Cyt_P450_CS"/>
</dbReference>
<comment type="caution">
    <text evidence="10">The sequence shown here is derived from an EMBL/GenBank/DDBJ whole genome shotgun (WGS) entry which is preliminary data.</text>
</comment>
<dbReference type="GO" id="GO:0016705">
    <property type="term" value="F:oxidoreductase activity, acting on paired donors, with incorporation or reduction of molecular oxygen"/>
    <property type="evidence" value="ECO:0007669"/>
    <property type="project" value="InterPro"/>
</dbReference>
<evidence type="ECO:0008006" key="12">
    <source>
        <dbReference type="Google" id="ProtNLM"/>
    </source>
</evidence>
<dbReference type="Proteomes" id="UP000813462">
    <property type="component" value="Unassembled WGS sequence"/>
</dbReference>
<evidence type="ECO:0000313" key="10">
    <source>
        <dbReference type="EMBL" id="KAH7516432.1"/>
    </source>
</evidence>
<dbReference type="Gene3D" id="1.10.630.10">
    <property type="entry name" value="Cytochrome P450"/>
    <property type="match status" value="1"/>
</dbReference>
<dbReference type="GO" id="GO:0020037">
    <property type="term" value="F:heme binding"/>
    <property type="evidence" value="ECO:0007669"/>
    <property type="project" value="InterPro"/>
</dbReference>
<keyword evidence="4 7" id="KW-0479">Metal-binding</keyword>
<keyword evidence="8" id="KW-0560">Oxidoreductase</keyword>
<dbReference type="PANTHER" id="PTHR24286">
    <property type="entry name" value="CYTOCHROME P450 26"/>
    <property type="match status" value="1"/>
</dbReference>
<reference evidence="10" key="1">
    <citation type="journal article" date="2021" name="Front. Plant Sci.">
        <title>Chromosome-Scale Genome Assembly for Chinese Sour Jujube and Insights Into Its Genome Evolution and Domestication Signature.</title>
        <authorList>
            <person name="Shen L.-Y."/>
            <person name="Luo H."/>
            <person name="Wang X.-L."/>
            <person name="Wang X.-M."/>
            <person name="Qiu X.-J."/>
            <person name="Liu H."/>
            <person name="Zhou S.-S."/>
            <person name="Jia K.-H."/>
            <person name="Nie S."/>
            <person name="Bao Y.-T."/>
            <person name="Zhang R.-G."/>
            <person name="Yun Q.-Z."/>
            <person name="Chai Y.-H."/>
            <person name="Lu J.-Y."/>
            <person name="Li Y."/>
            <person name="Zhao S.-W."/>
            <person name="Mao J.-F."/>
            <person name="Jia S.-G."/>
            <person name="Mao Y.-M."/>
        </authorList>
    </citation>
    <scope>NUCLEOTIDE SEQUENCE</scope>
    <source>
        <strain evidence="10">AT0</strain>
        <tissue evidence="10">Leaf</tissue>
    </source>
</reference>
<gene>
    <name evidence="10" type="ORF">FEM48_Zijuj10G0134600</name>
</gene>
<dbReference type="InterPro" id="IPR036396">
    <property type="entry name" value="Cyt_P450_sf"/>
</dbReference>
<feature type="region of interest" description="Disordered" evidence="9">
    <location>
        <begin position="1"/>
        <end position="30"/>
    </location>
</feature>
<evidence type="ECO:0000256" key="5">
    <source>
        <dbReference type="ARBA" id="ARBA00022989"/>
    </source>
</evidence>
<evidence type="ECO:0000256" key="3">
    <source>
        <dbReference type="ARBA" id="ARBA00022692"/>
    </source>
</evidence>
<dbReference type="InterPro" id="IPR002401">
    <property type="entry name" value="Cyt_P450_E_grp-I"/>
</dbReference>
<dbReference type="GO" id="GO:0004497">
    <property type="term" value="F:monooxygenase activity"/>
    <property type="evidence" value="ECO:0007669"/>
    <property type="project" value="UniProtKB-KW"/>
</dbReference>
<dbReference type="GO" id="GO:0016020">
    <property type="term" value="C:membrane"/>
    <property type="evidence" value="ECO:0007669"/>
    <property type="project" value="UniProtKB-SubCell"/>
</dbReference>
<evidence type="ECO:0000256" key="2">
    <source>
        <dbReference type="ARBA" id="ARBA00010617"/>
    </source>
</evidence>
<protein>
    <recommendedName>
        <fullName evidence="12">Cytochrome P450</fullName>
    </recommendedName>
</protein>
<dbReference type="GO" id="GO:0016125">
    <property type="term" value="P:sterol metabolic process"/>
    <property type="evidence" value="ECO:0007669"/>
    <property type="project" value="TreeGrafter"/>
</dbReference>